<sequence length="226" mass="25497">MNLYKNHTPREIVAVLEHSDKLTYEAKLNLLDTIRNRSIDVSTEKLEEQIAQKEAAIANLENLEELGFHYEENTTTGEIIVKRTSKAKIMDIISIVLGVLLSLVGLIAFWLLVAIFTGDNEFGLDKLFMYVLMITAGLVGFKMLSGIERFLDFNSFLLTKSGDEVTIKKGGLPGAQTYLSSQLGIEEEEGELVFHIDDIEFIRANQDNLVQRRTLETLLLKMTANR</sequence>
<dbReference type="RefSeq" id="WP_035325391.1">
    <property type="nucleotide sequence ID" value="NZ_CP015125.1"/>
</dbReference>
<proteinExistence type="predicted"/>
<dbReference type="OrthoDB" id="1176629at2"/>
<name>A0A0A2GV67_9FLAO</name>
<feature type="transmembrane region" description="Helical" evidence="1">
    <location>
        <begin position="127"/>
        <end position="144"/>
    </location>
</feature>
<evidence type="ECO:0000313" key="2">
    <source>
        <dbReference type="EMBL" id="KGO06388.1"/>
    </source>
</evidence>
<gene>
    <name evidence="2" type="ORF">NV36_05735</name>
</gene>
<keyword evidence="1" id="KW-0812">Transmembrane</keyword>
<comment type="caution">
    <text evidence="2">The sequence shown here is derived from an EMBL/GenBank/DDBJ whole genome shotgun (WGS) entry which is preliminary data.</text>
</comment>
<accession>A0A0A2GV67</accession>
<evidence type="ECO:0000313" key="3">
    <source>
        <dbReference type="Proteomes" id="UP000030140"/>
    </source>
</evidence>
<dbReference type="PATRIC" id="fig|1300343.5.peg.11"/>
<dbReference type="KEGG" id="ddo:I597_0011"/>
<keyword evidence="1" id="KW-1133">Transmembrane helix</keyword>
<dbReference type="KEGG" id="ddo:I597_2920"/>
<dbReference type="EMBL" id="JSAQ01000001">
    <property type="protein sequence ID" value="KGO06388.1"/>
    <property type="molecule type" value="Genomic_DNA"/>
</dbReference>
<feature type="transmembrane region" description="Helical" evidence="1">
    <location>
        <begin position="92"/>
        <end position="115"/>
    </location>
</feature>
<dbReference type="AlphaFoldDB" id="A0A0A2GV67"/>
<keyword evidence="3" id="KW-1185">Reference proteome</keyword>
<keyword evidence="1" id="KW-0472">Membrane</keyword>
<reference evidence="2 3" key="1">
    <citation type="submission" date="2014-10" db="EMBL/GenBank/DDBJ databases">
        <title>Draft genome sequence of the proteorhodopsin-containing marine bacterium Dokdonia donghaensis.</title>
        <authorList>
            <person name="Gomez-Consarnau L."/>
            <person name="Gonzalez J.M."/>
            <person name="Riedel T."/>
            <person name="Jaenicke S."/>
            <person name="Wagner-Doebler I."/>
            <person name="Fuhrman J.A."/>
        </authorList>
    </citation>
    <scope>NUCLEOTIDE SEQUENCE [LARGE SCALE GENOMIC DNA]</scope>
    <source>
        <strain evidence="2 3">DSW-1</strain>
    </source>
</reference>
<dbReference type="Proteomes" id="UP000030140">
    <property type="component" value="Unassembled WGS sequence"/>
</dbReference>
<evidence type="ECO:0000256" key="1">
    <source>
        <dbReference type="SAM" id="Phobius"/>
    </source>
</evidence>
<organism evidence="2 3">
    <name type="scientific">Dokdonia donghaensis DSW-1</name>
    <dbReference type="NCBI Taxonomy" id="1300343"/>
    <lineage>
        <taxon>Bacteria</taxon>
        <taxon>Pseudomonadati</taxon>
        <taxon>Bacteroidota</taxon>
        <taxon>Flavobacteriia</taxon>
        <taxon>Flavobacteriales</taxon>
        <taxon>Flavobacteriaceae</taxon>
        <taxon>Dokdonia</taxon>
    </lineage>
</organism>
<protein>
    <submittedName>
        <fullName evidence="2">Uncharacterized protein</fullName>
    </submittedName>
</protein>